<accession>A0A2T5JE25</accession>
<gene>
    <name evidence="2" type="ORF">C8P68_102859</name>
</gene>
<organism evidence="2 3">
    <name type="scientific">Mucilaginibacter yixingensis</name>
    <dbReference type="NCBI Taxonomy" id="1295612"/>
    <lineage>
        <taxon>Bacteria</taxon>
        <taxon>Pseudomonadati</taxon>
        <taxon>Bacteroidota</taxon>
        <taxon>Sphingobacteriia</taxon>
        <taxon>Sphingobacteriales</taxon>
        <taxon>Sphingobacteriaceae</taxon>
        <taxon>Mucilaginibacter</taxon>
    </lineage>
</organism>
<keyword evidence="1" id="KW-0472">Membrane</keyword>
<keyword evidence="3" id="KW-1185">Reference proteome</keyword>
<dbReference type="SUPFAM" id="SSF55961">
    <property type="entry name" value="Bet v1-like"/>
    <property type="match status" value="1"/>
</dbReference>
<dbReference type="EMBL" id="QAOQ01000002">
    <property type="protein sequence ID" value="PTR00028.1"/>
    <property type="molecule type" value="Genomic_DNA"/>
</dbReference>
<protein>
    <submittedName>
        <fullName evidence="2">Uncharacterized protein YndB with AHSA1/START domain</fullName>
    </submittedName>
</protein>
<dbReference type="CDD" id="cd07818">
    <property type="entry name" value="SRPBCC_1"/>
    <property type="match status" value="1"/>
</dbReference>
<name>A0A2T5JE25_9SPHI</name>
<dbReference type="OrthoDB" id="9807923at2"/>
<proteinExistence type="predicted"/>
<dbReference type="Proteomes" id="UP000244168">
    <property type="component" value="Unassembled WGS sequence"/>
</dbReference>
<reference evidence="2 3" key="1">
    <citation type="submission" date="2018-04" db="EMBL/GenBank/DDBJ databases">
        <title>Genomic Encyclopedia of Archaeal and Bacterial Type Strains, Phase II (KMG-II): from individual species to whole genera.</title>
        <authorList>
            <person name="Goeker M."/>
        </authorList>
    </citation>
    <scope>NUCLEOTIDE SEQUENCE [LARGE SCALE GENOMIC DNA]</scope>
    <source>
        <strain evidence="2 3">DSM 26809</strain>
    </source>
</reference>
<comment type="caution">
    <text evidence="2">The sequence shown here is derived from an EMBL/GenBank/DDBJ whole genome shotgun (WGS) entry which is preliminary data.</text>
</comment>
<keyword evidence="1" id="KW-1133">Transmembrane helix</keyword>
<dbReference type="InterPro" id="IPR023393">
    <property type="entry name" value="START-like_dom_sf"/>
</dbReference>
<keyword evidence="1" id="KW-0812">Transmembrane</keyword>
<sequence length="183" mass="20947">MELVLIIVYFILGLIGTIIIILLIAAAASSEDYTISREVVINRPRQEVFDYVRILKNQDYYSKWVMTDLNAQRTFTGTDGQPGFLYTWDSDNKQVGQGEQEIKSIKEGQQMITNVRFIKPFEGGLEATFTTRDAGQGQTNINWTIQGKRNLMMRMFHIMMSLPKKLGADMAESLNNLKRVLEK</sequence>
<evidence type="ECO:0000313" key="2">
    <source>
        <dbReference type="EMBL" id="PTR00028.1"/>
    </source>
</evidence>
<feature type="transmembrane region" description="Helical" evidence="1">
    <location>
        <begin position="6"/>
        <end position="28"/>
    </location>
</feature>
<evidence type="ECO:0000313" key="3">
    <source>
        <dbReference type="Proteomes" id="UP000244168"/>
    </source>
</evidence>
<dbReference type="AlphaFoldDB" id="A0A2T5JE25"/>
<dbReference type="Pfam" id="PF10604">
    <property type="entry name" value="Polyketide_cyc2"/>
    <property type="match status" value="1"/>
</dbReference>
<dbReference type="InterPro" id="IPR019587">
    <property type="entry name" value="Polyketide_cyclase/dehydratase"/>
</dbReference>
<evidence type="ECO:0000256" key="1">
    <source>
        <dbReference type="SAM" id="Phobius"/>
    </source>
</evidence>
<dbReference type="Gene3D" id="3.30.530.20">
    <property type="match status" value="1"/>
</dbReference>
<dbReference type="RefSeq" id="WP_107827924.1">
    <property type="nucleotide sequence ID" value="NZ_CP160205.1"/>
</dbReference>